<dbReference type="EMBL" id="BJVJ01000011">
    <property type="protein sequence ID" value="GEL22698.1"/>
    <property type="molecule type" value="Genomic_DNA"/>
</dbReference>
<evidence type="ECO:0000313" key="1">
    <source>
        <dbReference type="EMBL" id="GEL22698.1"/>
    </source>
</evidence>
<dbReference type="Pfam" id="PF04199">
    <property type="entry name" value="Cyclase"/>
    <property type="match status" value="1"/>
</dbReference>
<name>A0A511DI68_9PSEU</name>
<dbReference type="InterPro" id="IPR007325">
    <property type="entry name" value="KFase/CYL"/>
</dbReference>
<dbReference type="RefSeq" id="WP_186816808.1">
    <property type="nucleotide sequence ID" value="NZ_BJVJ01000011.1"/>
</dbReference>
<gene>
    <name evidence="1" type="ORF">PSU4_16520</name>
</gene>
<protein>
    <submittedName>
        <fullName evidence="1">Cyclase</fullName>
    </submittedName>
</protein>
<keyword evidence="2" id="KW-1185">Reference proteome</keyword>
<dbReference type="AlphaFoldDB" id="A0A511DI68"/>
<dbReference type="PANTHER" id="PTHR34861:SF10">
    <property type="entry name" value="CYCLASE"/>
    <property type="match status" value="1"/>
</dbReference>
<sequence>MTDIPRFADLPFVEGTDERHAWDVWGRDDELGSLNRIGPEQVLAATRLVREGRIIPLSLRLDEPDPGLFATREPYRQTVETLNVGRDDKLDNLYLQYSTQWDGLRHIKFRDHGYWGGRSEEQLDSSDDLGIDRFSRRGPIGRGVLVDVARHRERQGAPLAGDESFAITGALLDEVARADGVEFHPGDFLVLRTGWLEWYRAQTRERRLQQRGSMNDGMSMPGLDGARDTAEWLWDNGITGVAADNLAVEVLPVDRAKGFQHRRLIPLLGMVVGELFHLPELSAYCAETGRYEFLLTSGALPVPRGVGSPANAYAIV</sequence>
<proteinExistence type="predicted"/>
<evidence type="ECO:0000313" key="2">
    <source>
        <dbReference type="Proteomes" id="UP000321685"/>
    </source>
</evidence>
<dbReference type="PANTHER" id="PTHR34861">
    <property type="match status" value="1"/>
</dbReference>
<dbReference type="Proteomes" id="UP000321685">
    <property type="component" value="Unassembled WGS sequence"/>
</dbReference>
<dbReference type="Gene3D" id="3.50.30.50">
    <property type="entry name" value="Putative cyclase"/>
    <property type="match status" value="1"/>
</dbReference>
<dbReference type="SUPFAM" id="SSF102198">
    <property type="entry name" value="Putative cyclase"/>
    <property type="match status" value="1"/>
</dbReference>
<comment type="caution">
    <text evidence="1">The sequence shown here is derived from an EMBL/GenBank/DDBJ whole genome shotgun (WGS) entry which is preliminary data.</text>
</comment>
<reference evidence="1 2" key="1">
    <citation type="submission" date="2019-07" db="EMBL/GenBank/DDBJ databases">
        <title>Whole genome shotgun sequence of Pseudonocardia sulfidoxydans NBRC 16205.</title>
        <authorList>
            <person name="Hosoyama A."/>
            <person name="Uohara A."/>
            <person name="Ohji S."/>
            <person name="Ichikawa N."/>
        </authorList>
    </citation>
    <scope>NUCLEOTIDE SEQUENCE [LARGE SCALE GENOMIC DNA]</scope>
    <source>
        <strain evidence="1 2">NBRC 16205</strain>
    </source>
</reference>
<dbReference type="GO" id="GO:0019441">
    <property type="term" value="P:L-tryptophan catabolic process to kynurenine"/>
    <property type="evidence" value="ECO:0007669"/>
    <property type="project" value="InterPro"/>
</dbReference>
<organism evidence="1 2">
    <name type="scientific">Pseudonocardia sulfidoxydans NBRC 16205</name>
    <dbReference type="NCBI Taxonomy" id="1223511"/>
    <lineage>
        <taxon>Bacteria</taxon>
        <taxon>Bacillati</taxon>
        <taxon>Actinomycetota</taxon>
        <taxon>Actinomycetes</taxon>
        <taxon>Pseudonocardiales</taxon>
        <taxon>Pseudonocardiaceae</taxon>
        <taxon>Pseudonocardia</taxon>
    </lineage>
</organism>
<dbReference type="InterPro" id="IPR037175">
    <property type="entry name" value="KFase_sf"/>
</dbReference>
<accession>A0A511DI68</accession>
<dbReference type="GO" id="GO:0004061">
    <property type="term" value="F:arylformamidase activity"/>
    <property type="evidence" value="ECO:0007669"/>
    <property type="project" value="InterPro"/>
</dbReference>